<feature type="binding site" evidence="16">
    <location>
        <position position="122"/>
    </location>
    <ligand>
        <name>S-adenosyl-L-methionine</name>
        <dbReference type="ChEBI" id="CHEBI:59789"/>
        <label>1</label>
    </ligand>
</feature>
<dbReference type="Pfam" id="PF06969">
    <property type="entry name" value="HemN_C"/>
    <property type="match status" value="1"/>
</dbReference>
<name>A0A975G4Z3_9CAUL</name>
<evidence type="ECO:0000256" key="12">
    <source>
        <dbReference type="ARBA" id="ARBA00023244"/>
    </source>
</evidence>
<reference evidence="19" key="1">
    <citation type="submission" date="2021-04" db="EMBL/GenBank/DDBJ databases">
        <title>The complete genome sequence of Caulobacter sp. S6.</title>
        <authorList>
            <person name="Tang Y."/>
            <person name="Ouyang W."/>
            <person name="Liu Q."/>
            <person name="Huang B."/>
            <person name="Guo Z."/>
            <person name="Lei P."/>
        </authorList>
    </citation>
    <scope>NUCLEOTIDE SEQUENCE</scope>
    <source>
        <strain evidence="19">S6</strain>
    </source>
</reference>
<keyword evidence="9 15" id="KW-0560">Oxidoreductase</keyword>
<dbReference type="CDD" id="cd01335">
    <property type="entry name" value="Radical_SAM"/>
    <property type="match status" value="1"/>
</dbReference>
<dbReference type="SFLD" id="SFLDS00029">
    <property type="entry name" value="Radical_SAM"/>
    <property type="match status" value="1"/>
</dbReference>
<dbReference type="EC" id="1.3.98.3" evidence="15"/>
<protein>
    <recommendedName>
        <fullName evidence="15">Coproporphyrinogen-III oxidase</fullName>
        <ecNumber evidence="15">1.3.98.3</ecNumber>
    </recommendedName>
</protein>
<comment type="pathway">
    <text evidence="2 15">Porphyrin-containing compound metabolism; protoporphyrin-IX biosynthesis; protoporphyrinogen-IX from coproporphyrinogen-III (AdoMet route): step 1/1.</text>
</comment>
<dbReference type="InterPro" id="IPR010723">
    <property type="entry name" value="HemN_C"/>
</dbReference>
<evidence type="ECO:0000256" key="14">
    <source>
        <dbReference type="ARBA" id="ARBA00048321"/>
    </source>
</evidence>
<dbReference type="GO" id="GO:0051989">
    <property type="term" value="F:coproporphyrinogen dehydrogenase activity"/>
    <property type="evidence" value="ECO:0007669"/>
    <property type="project" value="UniProtKB-EC"/>
</dbReference>
<dbReference type="PROSITE" id="PS51918">
    <property type="entry name" value="RADICAL_SAM"/>
    <property type="match status" value="1"/>
</dbReference>
<evidence type="ECO:0000313" key="19">
    <source>
        <dbReference type="EMBL" id="QUD90874.1"/>
    </source>
</evidence>
<dbReference type="Gene3D" id="3.80.30.20">
    <property type="entry name" value="tm_1862 like domain"/>
    <property type="match status" value="1"/>
</dbReference>
<dbReference type="InterPro" id="IPR006638">
    <property type="entry name" value="Elp3/MiaA/NifB-like_rSAM"/>
</dbReference>
<comment type="function">
    <text evidence="13">Involved in the heme biosynthesis. Catalyzes the anaerobic oxidative decarboxylation of propionate groups of rings A and B of coproporphyrinogen III to yield the vinyl groups in protoporphyrinogen IX.</text>
</comment>
<dbReference type="GO" id="GO:0006782">
    <property type="term" value="P:protoporphyrinogen IX biosynthetic process"/>
    <property type="evidence" value="ECO:0007669"/>
    <property type="project" value="TreeGrafter"/>
</dbReference>
<sequence length="464" mass="50639">MLAPPRASEVSAPADVTGLLLSRYGGQVPRYTSYPTAAQFGPEVGADLHGEWLSQVSPHKPVSVYAHIPFCARLCWFCGCNTRVVNSKYSLAGYLAVLRAEAALVEQRLPAGVWANALHLGGGTPNLLSRDDLNALFDIVRHVFKLAPGAEVAAELDPASLTREWVRAAAFHGLSRASLGVQDLSPHVQAAVNRRESFEVVASSVAWLREVQVRSINLDLMYGLPCQTSADVVATLDQVLRLQPERIALFGYAHVPWMKAHQKLIDAKDLPGLSERFDQSAIAAEHLARAGYVAIGLDHFALPHDELAVATREGRLHRNFQGYTTDACKTLIGLGASSISSFAQGYAQNASTELDWRRRVADGVLPTARGRVVTEDDRFRGQIIERLMCDFAVDLEQACADHGRGLDRLAEEIGRLEAIIADGLAEFDGRRLAVTRRGRPFVRSVAAVFDRYLQPSVARHAPAV</sequence>
<evidence type="ECO:0000256" key="1">
    <source>
        <dbReference type="ARBA" id="ARBA00004496"/>
    </source>
</evidence>
<dbReference type="Gene3D" id="1.10.10.920">
    <property type="match status" value="1"/>
</dbReference>
<evidence type="ECO:0000256" key="11">
    <source>
        <dbReference type="ARBA" id="ARBA00023014"/>
    </source>
</evidence>
<keyword evidence="10 15" id="KW-0408">Iron</keyword>
<proteinExistence type="inferred from homology"/>
<dbReference type="GO" id="GO:0046872">
    <property type="term" value="F:metal ion binding"/>
    <property type="evidence" value="ECO:0007669"/>
    <property type="project" value="UniProtKB-KW"/>
</dbReference>
<evidence type="ECO:0000256" key="17">
    <source>
        <dbReference type="PIRSR" id="PIRSR000167-2"/>
    </source>
</evidence>
<dbReference type="InterPro" id="IPR058240">
    <property type="entry name" value="rSAM_sf"/>
</dbReference>
<comment type="subunit">
    <text evidence="4">Monomer.</text>
</comment>
<comment type="cofactor">
    <cofactor evidence="15 17">
        <name>[4Fe-4S] cluster</name>
        <dbReference type="ChEBI" id="CHEBI:49883"/>
    </cofactor>
    <text evidence="15 17">Binds 1 [4Fe-4S] cluster. The cluster is coordinated with 3 cysteines and an exchangeable S-adenosyl-L-methionine.</text>
</comment>
<evidence type="ECO:0000259" key="18">
    <source>
        <dbReference type="PROSITE" id="PS51918"/>
    </source>
</evidence>
<feature type="binding site" evidence="16">
    <location>
        <position position="182"/>
    </location>
    <ligand>
        <name>S-adenosyl-L-methionine</name>
        <dbReference type="ChEBI" id="CHEBI:59789"/>
        <label>2</label>
    </ligand>
</feature>
<dbReference type="PANTHER" id="PTHR13932:SF6">
    <property type="entry name" value="OXYGEN-INDEPENDENT COPROPORPHYRINOGEN III OXIDASE"/>
    <property type="match status" value="1"/>
</dbReference>
<gene>
    <name evidence="19" type="primary">hemN</name>
    <name evidence="19" type="ORF">KCG34_21195</name>
</gene>
<dbReference type="PIRSF" id="PIRSF000167">
    <property type="entry name" value="HemN"/>
    <property type="match status" value="1"/>
</dbReference>
<dbReference type="GO" id="GO:0051539">
    <property type="term" value="F:4 iron, 4 sulfur cluster binding"/>
    <property type="evidence" value="ECO:0007669"/>
    <property type="project" value="UniProtKB-KW"/>
</dbReference>
<dbReference type="InterPro" id="IPR034505">
    <property type="entry name" value="Coproporphyrinogen-III_oxidase"/>
</dbReference>
<dbReference type="EMBL" id="CP073078">
    <property type="protein sequence ID" value="QUD90874.1"/>
    <property type="molecule type" value="Genomic_DNA"/>
</dbReference>
<evidence type="ECO:0000256" key="6">
    <source>
        <dbReference type="ARBA" id="ARBA00022490"/>
    </source>
</evidence>
<evidence type="ECO:0000256" key="5">
    <source>
        <dbReference type="ARBA" id="ARBA00022485"/>
    </source>
</evidence>
<feature type="binding site" evidence="16">
    <location>
        <position position="155"/>
    </location>
    <ligand>
        <name>S-adenosyl-L-methionine</name>
        <dbReference type="ChEBI" id="CHEBI:59789"/>
        <label>1</label>
    </ligand>
</feature>
<feature type="binding site" evidence="16">
    <location>
        <begin position="123"/>
        <end position="124"/>
    </location>
    <ligand>
        <name>S-adenosyl-L-methionine</name>
        <dbReference type="ChEBI" id="CHEBI:59789"/>
        <label>2</label>
    </ligand>
</feature>
<keyword evidence="11 15" id="KW-0411">Iron-sulfur</keyword>
<organism evidence="19 20">
    <name type="scientific">Phenylobacterium montanum</name>
    <dbReference type="NCBI Taxonomy" id="2823693"/>
    <lineage>
        <taxon>Bacteria</taxon>
        <taxon>Pseudomonadati</taxon>
        <taxon>Pseudomonadota</taxon>
        <taxon>Alphaproteobacteria</taxon>
        <taxon>Caulobacterales</taxon>
        <taxon>Caulobacteraceae</taxon>
        <taxon>Phenylobacterium</taxon>
    </lineage>
</organism>
<dbReference type="InterPro" id="IPR004558">
    <property type="entry name" value="Coprogen_oxidase_HemN"/>
</dbReference>
<evidence type="ECO:0000256" key="13">
    <source>
        <dbReference type="ARBA" id="ARBA00024295"/>
    </source>
</evidence>
<dbReference type="Pfam" id="PF04055">
    <property type="entry name" value="Radical_SAM"/>
    <property type="match status" value="1"/>
</dbReference>
<dbReference type="SMART" id="SM00729">
    <property type="entry name" value="Elp3"/>
    <property type="match status" value="1"/>
</dbReference>
<dbReference type="NCBIfam" id="TIGR00538">
    <property type="entry name" value="hemN"/>
    <property type="match status" value="1"/>
</dbReference>
<evidence type="ECO:0000256" key="3">
    <source>
        <dbReference type="ARBA" id="ARBA00005493"/>
    </source>
</evidence>
<dbReference type="GO" id="GO:0005737">
    <property type="term" value="C:cytoplasm"/>
    <property type="evidence" value="ECO:0007669"/>
    <property type="project" value="UniProtKB-SubCell"/>
</dbReference>
<evidence type="ECO:0000256" key="7">
    <source>
        <dbReference type="ARBA" id="ARBA00022691"/>
    </source>
</evidence>
<evidence type="ECO:0000256" key="10">
    <source>
        <dbReference type="ARBA" id="ARBA00023004"/>
    </source>
</evidence>
<feature type="binding site" evidence="16">
    <location>
        <begin position="77"/>
        <end position="79"/>
    </location>
    <ligand>
        <name>S-adenosyl-L-methionine</name>
        <dbReference type="ChEBI" id="CHEBI:59789"/>
        <label>2</label>
    </ligand>
</feature>
<comment type="catalytic activity">
    <reaction evidence="14 15">
        <text>coproporphyrinogen III + 2 S-adenosyl-L-methionine = protoporphyrinogen IX + 2 5'-deoxyadenosine + 2 L-methionine + 2 CO2</text>
        <dbReference type="Rhea" id="RHEA:15425"/>
        <dbReference type="ChEBI" id="CHEBI:16526"/>
        <dbReference type="ChEBI" id="CHEBI:17319"/>
        <dbReference type="ChEBI" id="CHEBI:57307"/>
        <dbReference type="ChEBI" id="CHEBI:57309"/>
        <dbReference type="ChEBI" id="CHEBI:57844"/>
        <dbReference type="ChEBI" id="CHEBI:59789"/>
        <dbReference type="EC" id="1.3.98.3"/>
    </reaction>
</comment>
<keyword evidence="7 15" id="KW-0949">S-adenosyl-L-methionine</keyword>
<feature type="binding site" evidence="17">
    <location>
        <position position="71"/>
    </location>
    <ligand>
        <name>[4Fe-4S] cluster</name>
        <dbReference type="ChEBI" id="CHEBI:49883"/>
        <note>4Fe-4S-S-AdoMet</note>
    </ligand>
</feature>
<keyword evidence="8 15" id="KW-0479">Metal-binding</keyword>
<evidence type="ECO:0000256" key="2">
    <source>
        <dbReference type="ARBA" id="ARBA00004785"/>
    </source>
</evidence>
<feature type="domain" description="Radical SAM core" evidence="18">
    <location>
        <begin position="56"/>
        <end position="290"/>
    </location>
</feature>
<dbReference type="SUPFAM" id="SSF102114">
    <property type="entry name" value="Radical SAM enzymes"/>
    <property type="match status" value="1"/>
</dbReference>
<keyword evidence="6 15" id="KW-0963">Cytoplasm</keyword>
<dbReference type="SFLD" id="SFLDG01065">
    <property type="entry name" value="anaerobic_coproporphyrinogen-I"/>
    <property type="match status" value="1"/>
</dbReference>
<dbReference type="Proteomes" id="UP000676409">
    <property type="component" value="Chromosome"/>
</dbReference>
<feature type="binding site" evidence="16">
    <location>
        <position position="253"/>
    </location>
    <ligand>
        <name>S-adenosyl-L-methionine</name>
        <dbReference type="ChEBI" id="CHEBI:59789"/>
        <label>2</label>
    </ligand>
</feature>
<comment type="subcellular location">
    <subcellularLocation>
        <location evidence="1 15">Cytoplasm</location>
    </subcellularLocation>
</comment>
<keyword evidence="5 15" id="KW-0004">4Fe-4S</keyword>
<feature type="binding site" evidence="16">
    <location>
        <position position="339"/>
    </location>
    <ligand>
        <name>S-adenosyl-L-methionine</name>
        <dbReference type="ChEBI" id="CHEBI:59789"/>
        <label>1</label>
    </ligand>
</feature>
<feature type="binding site" evidence="16">
    <location>
        <position position="219"/>
    </location>
    <ligand>
        <name>S-adenosyl-L-methionine</name>
        <dbReference type="ChEBI" id="CHEBI:59789"/>
        <label>2</label>
    </ligand>
</feature>
<accession>A0A975G4Z3</accession>
<feature type="binding site" evidence="17">
    <location>
        <position position="78"/>
    </location>
    <ligand>
        <name>[4Fe-4S] cluster</name>
        <dbReference type="ChEBI" id="CHEBI:49883"/>
        <note>4Fe-4S-S-AdoMet</note>
    </ligand>
</feature>
<keyword evidence="12 15" id="KW-0627">Porphyrin biosynthesis</keyword>
<evidence type="ECO:0000256" key="16">
    <source>
        <dbReference type="PIRSR" id="PIRSR000167-1"/>
    </source>
</evidence>
<dbReference type="AlphaFoldDB" id="A0A975G4Z3"/>
<feature type="binding site" evidence="17">
    <location>
        <position position="75"/>
    </location>
    <ligand>
        <name>[4Fe-4S] cluster</name>
        <dbReference type="ChEBI" id="CHEBI:49883"/>
        <note>4Fe-4S-S-AdoMet</note>
    </ligand>
</feature>
<evidence type="ECO:0000256" key="15">
    <source>
        <dbReference type="PIRNR" id="PIRNR000167"/>
    </source>
</evidence>
<dbReference type="PANTHER" id="PTHR13932">
    <property type="entry name" value="COPROPORPHYRINIGEN III OXIDASE"/>
    <property type="match status" value="1"/>
</dbReference>
<dbReference type="GO" id="GO:0004109">
    <property type="term" value="F:coproporphyrinogen oxidase activity"/>
    <property type="evidence" value="ECO:0007669"/>
    <property type="project" value="InterPro"/>
</dbReference>
<evidence type="ECO:0000256" key="4">
    <source>
        <dbReference type="ARBA" id="ARBA00011245"/>
    </source>
</evidence>
<dbReference type="InterPro" id="IPR023404">
    <property type="entry name" value="rSAM_horseshoe"/>
</dbReference>
<comment type="similarity">
    <text evidence="3 15">Belongs to the anaerobic coproporphyrinogen-III oxidase family.</text>
</comment>
<keyword evidence="20" id="KW-1185">Reference proteome</keyword>
<evidence type="ECO:0000256" key="9">
    <source>
        <dbReference type="ARBA" id="ARBA00023002"/>
    </source>
</evidence>
<dbReference type="InterPro" id="IPR007197">
    <property type="entry name" value="rSAM"/>
</dbReference>
<feature type="binding site" evidence="16">
    <location>
        <position position="65"/>
    </location>
    <ligand>
        <name>S-adenosyl-L-methionine</name>
        <dbReference type="ChEBI" id="CHEBI:59789"/>
        <label>1</label>
    </ligand>
</feature>
<dbReference type="KEGG" id="caul:KCG34_21195"/>
<feature type="binding site" evidence="16">
    <location>
        <position position="194"/>
    </location>
    <ligand>
        <name>S-adenosyl-L-methionine</name>
        <dbReference type="ChEBI" id="CHEBI:59789"/>
        <label>2</label>
    </ligand>
</feature>
<evidence type="ECO:0000256" key="8">
    <source>
        <dbReference type="ARBA" id="ARBA00022723"/>
    </source>
</evidence>
<evidence type="ECO:0000313" key="20">
    <source>
        <dbReference type="Proteomes" id="UP000676409"/>
    </source>
</evidence>